<evidence type="ECO:0000256" key="7">
    <source>
        <dbReference type="ARBA" id="ARBA00022968"/>
    </source>
</evidence>
<dbReference type="InterPro" id="IPR029044">
    <property type="entry name" value="Nucleotide-diphossugar_trans"/>
</dbReference>
<dbReference type="Pfam" id="PF02709">
    <property type="entry name" value="Glyco_transf_7C"/>
    <property type="match status" value="1"/>
</dbReference>
<dbReference type="GO" id="GO:0016020">
    <property type="term" value="C:membrane"/>
    <property type="evidence" value="ECO:0007669"/>
    <property type="project" value="UniProtKB-SubCell"/>
</dbReference>
<dbReference type="EC" id="2.4.1.-" evidence="11"/>
<dbReference type="InterPro" id="IPR027995">
    <property type="entry name" value="Galactosyl_T_N"/>
</dbReference>
<keyword evidence="10 11" id="KW-0325">Glycoprotein</keyword>
<comment type="pathway">
    <text evidence="2 11">Protein modification; protein glycosylation.</text>
</comment>
<dbReference type="OrthoDB" id="10016069at2759"/>
<sequence length="381" mass="43719">MPIATSSDISTIQNKSINTTTMSITSTTMPTTSTTMSSITSENMTTVNIKTATSSNNLTLNATTTVVYDPPPFVNASYLSTFTQPNDTYYQLPFCDASTNVTTPKPPTSSHVVNVNYSIVEFSDIEKAHFNNHSAGHWWPSQCQTEQRLALIICYRQREEHLKLFLNNIHPFLQKQQLDYTIFVVNQHGKNLFNRAALFNVGYIEAMKLYNYTCFIFHDVDLLSEDYRNLYKCGDKPRHMSVAVDKFNYKLLYSTLFGGVTAFQQQDFLGAHGYSTVYQGWGGEDDDMYNRVVNKLKKAISRYPIEIARYKMIRNGGHVASRANPYRHKILYSKYNFSLDGINNTEYTLHEIKFYNLFILVNVTLNELTWDQIKQKLQIKG</sequence>
<dbReference type="Gene3D" id="3.90.550.10">
    <property type="entry name" value="Spore Coat Polysaccharide Biosynthesis Protein SpsA, Chain A"/>
    <property type="match status" value="1"/>
</dbReference>
<dbReference type="SUPFAM" id="SSF53448">
    <property type="entry name" value="Nucleotide-diphospho-sugar transferases"/>
    <property type="match status" value="1"/>
</dbReference>
<name>A0A813VE55_9BILA</name>
<evidence type="ECO:0000256" key="2">
    <source>
        <dbReference type="ARBA" id="ARBA00004922"/>
    </source>
</evidence>
<keyword evidence="8" id="KW-1133">Transmembrane helix</keyword>
<keyword evidence="7 11" id="KW-0735">Signal-anchor</keyword>
<dbReference type="GO" id="GO:0005975">
    <property type="term" value="P:carbohydrate metabolic process"/>
    <property type="evidence" value="ECO:0007669"/>
    <property type="project" value="InterPro"/>
</dbReference>
<protein>
    <recommendedName>
        <fullName evidence="11">Beta-1,4-galactosyltransferase</fullName>
        <ecNumber evidence="11">2.4.1.-</ecNumber>
    </recommendedName>
</protein>
<comment type="caution">
    <text evidence="14">The sequence shown here is derived from an EMBL/GenBank/DDBJ whole genome shotgun (WGS) entry which is preliminary data.</text>
</comment>
<dbReference type="CDD" id="cd00899">
    <property type="entry name" value="b4GalT"/>
    <property type="match status" value="1"/>
</dbReference>
<evidence type="ECO:0000256" key="11">
    <source>
        <dbReference type="RuleBase" id="RU368121"/>
    </source>
</evidence>
<dbReference type="GO" id="GO:0008378">
    <property type="term" value="F:galactosyltransferase activity"/>
    <property type="evidence" value="ECO:0007669"/>
    <property type="project" value="TreeGrafter"/>
</dbReference>
<dbReference type="GO" id="GO:0006688">
    <property type="term" value="P:glycosphingolipid biosynthetic process"/>
    <property type="evidence" value="ECO:0007669"/>
    <property type="project" value="TreeGrafter"/>
</dbReference>
<dbReference type="EMBL" id="CAJNOQ010000789">
    <property type="protein sequence ID" value="CAF0838945.1"/>
    <property type="molecule type" value="Genomic_DNA"/>
</dbReference>
<dbReference type="Pfam" id="PF13733">
    <property type="entry name" value="Glyco_transf_7N"/>
    <property type="match status" value="1"/>
</dbReference>
<evidence type="ECO:0000259" key="12">
    <source>
        <dbReference type="Pfam" id="PF02709"/>
    </source>
</evidence>
<evidence type="ECO:0000259" key="13">
    <source>
        <dbReference type="Pfam" id="PF13733"/>
    </source>
</evidence>
<evidence type="ECO:0000256" key="9">
    <source>
        <dbReference type="ARBA" id="ARBA00023136"/>
    </source>
</evidence>
<evidence type="ECO:0000313" key="16">
    <source>
        <dbReference type="Proteomes" id="UP000663829"/>
    </source>
</evidence>
<dbReference type="PRINTS" id="PR02050">
    <property type="entry name" value="B14GALTRFASE"/>
</dbReference>
<evidence type="ECO:0000313" key="15">
    <source>
        <dbReference type="EMBL" id="CAF3626228.1"/>
    </source>
</evidence>
<evidence type="ECO:0000256" key="1">
    <source>
        <dbReference type="ARBA" id="ARBA00004606"/>
    </source>
</evidence>
<evidence type="ECO:0000256" key="3">
    <source>
        <dbReference type="ARBA" id="ARBA00005735"/>
    </source>
</evidence>
<keyword evidence="16" id="KW-1185">Reference proteome</keyword>
<feature type="domain" description="Galactosyltransferase N-terminal" evidence="13">
    <location>
        <begin position="106"/>
        <end position="233"/>
    </location>
</feature>
<dbReference type="GO" id="GO:0005794">
    <property type="term" value="C:Golgi apparatus"/>
    <property type="evidence" value="ECO:0007669"/>
    <property type="project" value="TreeGrafter"/>
</dbReference>
<comment type="function">
    <text evidence="11">Catalyses the transfer of galactose onto proteins or lipids.</text>
</comment>
<dbReference type="Proteomes" id="UP000681722">
    <property type="component" value="Unassembled WGS sequence"/>
</dbReference>
<dbReference type="PANTHER" id="PTHR19300">
    <property type="entry name" value="BETA-1,4-GALACTOSYLTRANSFERASE"/>
    <property type="match status" value="1"/>
</dbReference>
<accession>A0A813VE55</accession>
<keyword evidence="9" id="KW-0472">Membrane</keyword>
<evidence type="ECO:0000256" key="5">
    <source>
        <dbReference type="ARBA" id="ARBA00022679"/>
    </source>
</evidence>
<evidence type="ECO:0000256" key="10">
    <source>
        <dbReference type="ARBA" id="ARBA00023180"/>
    </source>
</evidence>
<comment type="similarity">
    <text evidence="3 11">Belongs to the glycosyltransferase 7 family.</text>
</comment>
<dbReference type="Proteomes" id="UP000663829">
    <property type="component" value="Unassembled WGS sequence"/>
</dbReference>
<keyword evidence="4 11" id="KW-0328">Glycosyltransferase</keyword>
<gene>
    <name evidence="14" type="ORF">GPM918_LOCUS5458</name>
    <name evidence="15" type="ORF">SRO942_LOCUS5458</name>
</gene>
<proteinExistence type="inferred from homology"/>
<dbReference type="InterPro" id="IPR003859">
    <property type="entry name" value="Galactosyl_T"/>
</dbReference>
<reference evidence="14" key="1">
    <citation type="submission" date="2021-02" db="EMBL/GenBank/DDBJ databases">
        <authorList>
            <person name="Nowell W R."/>
        </authorList>
    </citation>
    <scope>NUCLEOTIDE SEQUENCE</scope>
</reference>
<evidence type="ECO:0000256" key="4">
    <source>
        <dbReference type="ARBA" id="ARBA00022676"/>
    </source>
</evidence>
<dbReference type="PANTHER" id="PTHR19300:SF57">
    <property type="entry name" value="BETA-1,4-N-ACETYLGALACTOSAMINYLTRANSFERASE"/>
    <property type="match status" value="1"/>
</dbReference>
<organism evidence="14 16">
    <name type="scientific">Didymodactylos carnosus</name>
    <dbReference type="NCBI Taxonomy" id="1234261"/>
    <lineage>
        <taxon>Eukaryota</taxon>
        <taxon>Metazoa</taxon>
        <taxon>Spiralia</taxon>
        <taxon>Gnathifera</taxon>
        <taxon>Rotifera</taxon>
        <taxon>Eurotatoria</taxon>
        <taxon>Bdelloidea</taxon>
        <taxon>Philodinida</taxon>
        <taxon>Philodinidae</taxon>
        <taxon>Didymodactylos</taxon>
    </lineage>
</organism>
<dbReference type="EMBL" id="CAJOBC010000789">
    <property type="protein sequence ID" value="CAF3626228.1"/>
    <property type="molecule type" value="Genomic_DNA"/>
</dbReference>
<dbReference type="AlphaFoldDB" id="A0A813VE55"/>
<dbReference type="InterPro" id="IPR027791">
    <property type="entry name" value="Galactosyl_T_C"/>
</dbReference>
<keyword evidence="6" id="KW-0812">Transmembrane</keyword>
<evidence type="ECO:0000256" key="6">
    <source>
        <dbReference type="ARBA" id="ARBA00022692"/>
    </source>
</evidence>
<feature type="domain" description="Galactosyltransferase C-terminal" evidence="12">
    <location>
        <begin position="238"/>
        <end position="314"/>
    </location>
</feature>
<dbReference type="UniPathway" id="UPA00378"/>
<dbReference type="GO" id="GO:0033842">
    <property type="term" value="F:N-acetyl-beta-glucosaminyl-derivative 4-beta-N-acetylgalactosaminyltransferase activity"/>
    <property type="evidence" value="ECO:0007669"/>
    <property type="project" value="TreeGrafter"/>
</dbReference>
<evidence type="ECO:0000313" key="14">
    <source>
        <dbReference type="EMBL" id="CAF0838945.1"/>
    </source>
</evidence>
<evidence type="ECO:0000256" key="8">
    <source>
        <dbReference type="ARBA" id="ARBA00022989"/>
    </source>
</evidence>
<comment type="subcellular location">
    <subcellularLocation>
        <location evidence="1">Membrane</location>
        <topology evidence="1">Single-pass type II membrane protein</topology>
    </subcellularLocation>
</comment>
<keyword evidence="5 11" id="KW-0808">Transferase</keyword>